<feature type="domain" description="DUF6449" evidence="2">
    <location>
        <begin position="433"/>
        <end position="487"/>
    </location>
</feature>
<feature type="transmembrane region" description="Helical" evidence="1">
    <location>
        <begin position="61"/>
        <end position="82"/>
    </location>
</feature>
<keyword evidence="4" id="KW-1185">Reference proteome</keyword>
<feature type="transmembrane region" description="Helical" evidence="1">
    <location>
        <begin position="20"/>
        <end position="41"/>
    </location>
</feature>
<dbReference type="PANTHER" id="PTHR39177:SF1">
    <property type="entry name" value="ABC TRANSPORTER PERMEASE YTRC-RELATED"/>
    <property type="match status" value="1"/>
</dbReference>
<feature type="transmembrane region" description="Helical" evidence="1">
    <location>
        <begin position="109"/>
        <end position="136"/>
    </location>
</feature>
<feature type="transmembrane region" description="Helical" evidence="1">
    <location>
        <begin position="181"/>
        <end position="205"/>
    </location>
</feature>
<keyword evidence="1" id="KW-0472">Membrane</keyword>
<dbReference type="InterPro" id="IPR053046">
    <property type="entry name" value="ABC-5_transporter"/>
</dbReference>
<evidence type="ECO:0000313" key="3">
    <source>
        <dbReference type="EMBL" id="GAE30955.1"/>
    </source>
</evidence>
<keyword evidence="1" id="KW-0812">Transmembrane</keyword>
<organism evidence="3 4">
    <name type="scientific">Halalkalibacter hemicellulosilyticusJCM 9152</name>
    <dbReference type="NCBI Taxonomy" id="1236971"/>
    <lineage>
        <taxon>Bacteria</taxon>
        <taxon>Bacillati</taxon>
        <taxon>Bacillota</taxon>
        <taxon>Bacilli</taxon>
        <taxon>Bacillales</taxon>
        <taxon>Bacillaceae</taxon>
        <taxon>Halalkalibacter</taxon>
    </lineage>
</organism>
<reference evidence="3" key="1">
    <citation type="journal article" date="2014" name="Genome Announc.">
        <title>Draft Genome Sequences of Three Alkaliphilic Bacillus Strains, Bacillus wakoensis JCM 9140T, Bacillus akibai JCM 9157T, and Bacillus hemicellulosilyticus JCM 9152T.</title>
        <authorList>
            <person name="Yuki M."/>
            <person name="Oshima K."/>
            <person name="Suda W."/>
            <person name="Oshida Y."/>
            <person name="Kitamura K."/>
            <person name="Iida T."/>
            <person name="Hattori M."/>
            <person name="Ohkuma M."/>
        </authorList>
    </citation>
    <scope>NUCLEOTIDE SEQUENCE [LARGE SCALE GENOMIC DNA]</scope>
    <source>
        <strain evidence="3">JCM 9152</strain>
    </source>
</reference>
<evidence type="ECO:0000256" key="1">
    <source>
        <dbReference type="SAM" id="Phobius"/>
    </source>
</evidence>
<dbReference type="AlphaFoldDB" id="W4QFT9"/>
<name>W4QFT9_9BACI</name>
<dbReference type="OrthoDB" id="1706490at2"/>
<evidence type="ECO:0000313" key="4">
    <source>
        <dbReference type="Proteomes" id="UP000018895"/>
    </source>
</evidence>
<feature type="transmembrane region" description="Helical" evidence="1">
    <location>
        <begin position="296"/>
        <end position="318"/>
    </location>
</feature>
<dbReference type="Pfam" id="PF20047">
    <property type="entry name" value="DUF6449"/>
    <property type="match status" value="1"/>
</dbReference>
<proteinExistence type="predicted"/>
<gene>
    <name evidence="3" type="ORF">JCM9152_2388</name>
</gene>
<sequence>MPSKMFSFNRGILNYNIRHIGWLPLAYFICLLFTMPIHLLFEYSNATPLRPFVPPESLFEVSYGFLYFLTFVFPLLLGIFLFRYMQVKLSSDFIHGLPIRREQLYVQKIVTGTVFLVTPYVLIALILLMIGWYIPAPSLLSLSSVSEWFGMMILMNLFVFYVTVFVGMFTGISVLQGALTYILFVFPAGIIVLFLYNISFAMYGLSLMYHHYESWVPFTVLPRYTYEDVSTTEITAYALIGLVAVIISYFLYQKRHAEAATSAISFSPLKPFFKYGVTFCFMLLGGLYYGSVGSDWSWILFGYIIASIIGYFIAEMIIQKSWRIFHKWKGYIGYVAVVFVIGLAIHFDITGYENRIPEAESVNRIFFSEYGYLYHYSATEASDGEEPEDHYYEDPEVIQALTSLHEQLVRDKNHLMNFTHTYDDQSKRFTFGYQLENGRTILREYSFPAYAYEKWLEPIIESNEYKRNHNPIMNVDTNHIQSISLNNRHIRYHLQLPYLYINEPDQIQGIYDTLIQDIEGESVHDTLNPNYWETDITFNLNNGKMLSLTWNKSYTHFDQWLEENELQSQSRLTSEHIHHAIVIKRDYFPYEIFDTIQSKNDLSLLSIDYFEIDSSDEIDKLLRDIHPYAHSSYYVVLFSENKVLEEVFFLNEQEGQKYIN</sequence>
<feature type="transmembrane region" description="Helical" evidence="1">
    <location>
        <begin position="272"/>
        <end position="290"/>
    </location>
</feature>
<comment type="caution">
    <text evidence="3">The sequence shown here is derived from an EMBL/GenBank/DDBJ whole genome shotgun (WGS) entry which is preliminary data.</text>
</comment>
<keyword evidence="1" id="KW-1133">Transmembrane helix</keyword>
<dbReference type="STRING" id="1236971.JCM9152_2388"/>
<dbReference type="InterPro" id="IPR045611">
    <property type="entry name" value="DUF6449"/>
</dbReference>
<feature type="transmembrane region" description="Helical" evidence="1">
    <location>
        <begin position="234"/>
        <end position="252"/>
    </location>
</feature>
<dbReference type="Proteomes" id="UP000018895">
    <property type="component" value="Unassembled WGS sequence"/>
</dbReference>
<feature type="transmembrane region" description="Helical" evidence="1">
    <location>
        <begin position="330"/>
        <end position="347"/>
    </location>
</feature>
<protein>
    <recommendedName>
        <fullName evidence="2">DUF6449 domain-containing protein</fullName>
    </recommendedName>
</protein>
<dbReference type="RefSeq" id="WP_035344084.1">
    <property type="nucleotide sequence ID" value="NZ_BAUU01000015.1"/>
</dbReference>
<evidence type="ECO:0000259" key="2">
    <source>
        <dbReference type="Pfam" id="PF20047"/>
    </source>
</evidence>
<accession>W4QFT9</accession>
<dbReference type="PANTHER" id="PTHR39177">
    <property type="entry name" value="ABC TRANSPORTER PERMEASE YTRC-RELATED"/>
    <property type="match status" value="1"/>
</dbReference>
<dbReference type="EMBL" id="BAUU01000015">
    <property type="protein sequence ID" value="GAE30955.1"/>
    <property type="molecule type" value="Genomic_DNA"/>
</dbReference>
<feature type="transmembrane region" description="Helical" evidence="1">
    <location>
        <begin position="148"/>
        <end position="169"/>
    </location>
</feature>